<dbReference type="AlphaFoldDB" id="A0A423DUY9"/>
<dbReference type="GeneID" id="98285623"/>
<comment type="caution">
    <text evidence="1">The sequence shown here is derived from an EMBL/GenBank/DDBJ whole genome shotgun (WGS) entry which is preliminary data.</text>
</comment>
<dbReference type="STRING" id="1292031.GCA_000425805_00938"/>
<name>A0A423DUY9_9PSED</name>
<evidence type="ECO:0000313" key="1">
    <source>
        <dbReference type="EMBL" id="ROL75998.1"/>
    </source>
</evidence>
<protein>
    <submittedName>
        <fullName evidence="1">1-(5-phosphoribosyl)-5-((5-phosphoribosylamino)methylideneamino)imidazole-4-carboxamide isomerase</fullName>
    </submittedName>
</protein>
<dbReference type="RefSeq" id="WP_036995008.1">
    <property type="nucleotide sequence ID" value="NZ_CP158809.1"/>
</dbReference>
<keyword evidence="1" id="KW-0413">Isomerase</keyword>
<reference evidence="1 2" key="1">
    <citation type="submission" date="2016-10" db="EMBL/GenBank/DDBJ databases">
        <title>Comparative genome analysis of multiple Pseudomonas spp. focuses on biocontrol and plant growth promoting traits.</title>
        <authorList>
            <person name="Tao X.-Y."/>
            <person name="Taylor C.G."/>
        </authorList>
    </citation>
    <scope>NUCLEOTIDE SEQUENCE [LARGE SCALE GENOMIC DNA]</scope>
    <source>
        <strain evidence="1 2">15D11</strain>
    </source>
</reference>
<dbReference type="EMBL" id="MOAM01000013">
    <property type="protein sequence ID" value="ROL75998.1"/>
    <property type="molecule type" value="Genomic_DNA"/>
</dbReference>
<sequence>MGKSRAKPPILTLAPEQEREALDTLKRFLEDRFELQLGSFEVAEVLELFTKEIAPHYYNRAIFDVQNHLKERFESIESDLWSLEKGS</sequence>
<dbReference type="InterPro" id="IPR018680">
    <property type="entry name" value="DUF2164"/>
</dbReference>
<proteinExistence type="predicted"/>
<dbReference type="Pfam" id="PF09932">
    <property type="entry name" value="DUF2164"/>
    <property type="match status" value="1"/>
</dbReference>
<accession>A0A423DUY9</accession>
<gene>
    <name evidence="1" type="ORF">BHU25_07285</name>
</gene>
<keyword evidence="2" id="KW-1185">Reference proteome</keyword>
<dbReference type="Proteomes" id="UP000285286">
    <property type="component" value="Unassembled WGS sequence"/>
</dbReference>
<dbReference type="GO" id="GO:0016853">
    <property type="term" value="F:isomerase activity"/>
    <property type="evidence" value="ECO:0007669"/>
    <property type="project" value="UniProtKB-KW"/>
</dbReference>
<evidence type="ECO:0000313" key="2">
    <source>
        <dbReference type="Proteomes" id="UP000285286"/>
    </source>
</evidence>
<organism evidence="1 2">
    <name type="scientific">Pseudomonas vranovensis</name>
    <dbReference type="NCBI Taxonomy" id="321661"/>
    <lineage>
        <taxon>Bacteria</taxon>
        <taxon>Pseudomonadati</taxon>
        <taxon>Pseudomonadota</taxon>
        <taxon>Gammaproteobacteria</taxon>
        <taxon>Pseudomonadales</taxon>
        <taxon>Pseudomonadaceae</taxon>
        <taxon>Pseudomonas</taxon>
    </lineage>
</organism>